<dbReference type="InterPro" id="IPR050985">
    <property type="entry name" value="Alpha-glycosidase_related"/>
</dbReference>
<feature type="binding site" evidence="7">
    <location>
        <begin position="368"/>
        <end position="369"/>
    </location>
    <ligand>
        <name>substrate</name>
    </ligand>
</feature>
<dbReference type="Gene3D" id="2.70.98.60">
    <property type="entry name" value="alpha-galactosidase from lactobacil brevis"/>
    <property type="match status" value="1"/>
</dbReference>
<dbReference type="InterPro" id="IPR013785">
    <property type="entry name" value="Aldolase_TIM"/>
</dbReference>
<accession>A0A6I2UI53</accession>
<evidence type="ECO:0000259" key="8">
    <source>
        <dbReference type="Pfam" id="PF16874"/>
    </source>
</evidence>
<comment type="catalytic activity">
    <reaction evidence="1 5">
        <text>Hydrolysis of terminal, non-reducing alpha-D-galactose residues in alpha-D-galactosides, including galactose oligosaccharides, galactomannans and galactolipids.</text>
        <dbReference type="EC" id="3.2.1.22"/>
    </reaction>
</comment>
<dbReference type="PROSITE" id="PS00512">
    <property type="entry name" value="ALPHA_GALACTOSIDASE"/>
    <property type="match status" value="1"/>
</dbReference>
<keyword evidence="11" id="KW-1185">Reference proteome</keyword>
<feature type="domain" description="Glycosyl hydrolase family 36 C-terminal" evidence="8">
    <location>
        <begin position="650"/>
        <end position="743"/>
    </location>
</feature>
<feature type="binding site" evidence="7">
    <location>
        <position position="201"/>
    </location>
    <ligand>
        <name>substrate</name>
    </ligand>
</feature>
<feature type="active site" description="Nucleophile" evidence="6">
    <location>
        <position position="480"/>
    </location>
</feature>
<dbReference type="Gene3D" id="3.20.20.70">
    <property type="entry name" value="Aldolase class I"/>
    <property type="match status" value="1"/>
</dbReference>
<gene>
    <name evidence="10" type="ORF">FYJ84_09580</name>
</gene>
<dbReference type="PRINTS" id="PR00743">
    <property type="entry name" value="GLHYDRLASE36"/>
</dbReference>
<dbReference type="InterPro" id="IPR000111">
    <property type="entry name" value="Glyco_hydro_27/36_CS"/>
</dbReference>
<evidence type="ECO:0000256" key="6">
    <source>
        <dbReference type="PIRSR" id="PIRSR005536-1"/>
    </source>
</evidence>
<dbReference type="Pfam" id="PF16874">
    <property type="entry name" value="Glyco_hydro_36C"/>
    <property type="match status" value="1"/>
</dbReference>
<dbReference type="InterPro" id="IPR031704">
    <property type="entry name" value="Glyco_hydro_36_N"/>
</dbReference>
<dbReference type="EC" id="3.2.1.22" evidence="2 5"/>
<dbReference type="GO" id="GO:0016052">
    <property type="term" value="P:carbohydrate catabolic process"/>
    <property type="evidence" value="ECO:0007669"/>
    <property type="project" value="InterPro"/>
</dbReference>
<dbReference type="PANTHER" id="PTHR43053:SF3">
    <property type="entry name" value="ALPHA-GALACTOSIDASE C-RELATED"/>
    <property type="match status" value="1"/>
</dbReference>
<evidence type="ECO:0000256" key="3">
    <source>
        <dbReference type="ARBA" id="ARBA00022801"/>
    </source>
</evidence>
<evidence type="ECO:0000256" key="5">
    <source>
        <dbReference type="PIRNR" id="PIRNR005536"/>
    </source>
</evidence>
<dbReference type="FunFam" id="3.20.20.70:FF:000118">
    <property type="entry name" value="Alpha-galactosidase"/>
    <property type="match status" value="1"/>
</dbReference>
<comment type="caution">
    <text evidence="10">The sequence shown here is derived from an EMBL/GenBank/DDBJ whole genome shotgun (WGS) entry which is preliminary data.</text>
</comment>
<dbReference type="Gene3D" id="2.60.40.1180">
    <property type="entry name" value="Golgi alpha-mannosidase II"/>
    <property type="match status" value="1"/>
</dbReference>
<keyword evidence="4 5" id="KW-0326">Glycosidase</keyword>
<dbReference type="Pfam" id="PF02065">
    <property type="entry name" value="Melibiase"/>
    <property type="match status" value="1"/>
</dbReference>
<dbReference type="InterPro" id="IPR013780">
    <property type="entry name" value="Glyco_hydro_b"/>
</dbReference>
<dbReference type="Proteomes" id="UP000433181">
    <property type="component" value="Unassembled WGS sequence"/>
</dbReference>
<dbReference type="PANTHER" id="PTHR43053">
    <property type="entry name" value="GLYCOSIDASE FAMILY 31"/>
    <property type="match status" value="1"/>
</dbReference>
<protein>
    <recommendedName>
        <fullName evidence="2 5">Alpha-galactosidase</fullName>
        <ecNumber evidence="2 5">3.2.1.22</ecNumber>
    </recommendedName>
</protein>
<evidence type="ECO:0000313" key="11">
    <source>
        <dbReference type="Proteomes" id="UP000433181"/>
    </source>
</evidence>
<dbReference type="SUPFAM" id="SSF51445">
    <property type="entry name" value="(Trans)glycosidases"/>
    <property type="match status" value="1"/>
</dbReference>
<dbReference type="GO" id="GO:0004557">
    <property type="term" value="F:alpha-galactosidase activity"/>
    <property type="evidence" value="ECO:0007669"/>
    <property type="project" value="UniProtKB-UniRule"/>
</dbReference>
<dbReference type="InterPro" id="IPR002252">
    <property type="entry name" value="Glyco_hydro_36"/>
</dbReference>
<reference evidence="10 11" key="1">
    <citation type="submission" date="2019-08" db="EMBL/GenBank/DDBJ databases">
        <title>In-depth cultivation of the pig gut microbiome towards novel bacterial diversity and tailored functional studies.</title>
        <authorList>
            <person name="Wylensek D."/>
            <person name="Hitch T.C.A."/>
            <person name="Clavel T."/>
        </authorList>
    </citation>
    <scope>NUCLEOTIDE SEQUENCE [LARGE SCALE GENOMIC DNA]</scope>
    <source>
        <strain evidence="10 11">WCA-693-APC-5D-A</strain>
    </source>
</reference>
<feature type="binding site" evidence="7">
    <location>
        <begin position="478"/>
        <end position="482"/>
    </location>
    <ligand>
        <name>substrate</name>
    </ligand>
</feature>
<dbReference type="AlphaFoldDB" id="A0A6I2UI53"/>
<proteinExistence type="inferred from homology"/>
<dbReference type="EMBL" id="VUNR01000018">
    <property type="protein sequence ID" value="MSU09234.1"/>
    <property type="molecule type" value="Genomic_DNA"/>
</dbReference>
<organism evidence="10 11">
    <name type="scientific">Anaerovibrio slackiae</name>
    <dbReference type="NCBI Taxonomy" id="2652309"/>
    <lineage>
        <taxon>Bacteria</taxon>
        <taxon>Bacillati</taxon>
        <taxon>Bacillota</taxon>
        <taxon>Negativicutes</taxon>
        <taxon>Selenomonadales</taxon>
        <taxon>Selenomonadaceae</taxon>
        <taxon>Anaerovibrio</taxon>
    </lineage>
</organism>
<name>A0A6I2UI53_9FIRM</name>
<evidence type="ECO:0000313" key="10">
    <source>
        <dbReference type="EMBL" id="MSU09234.1"/>
    </source>
</evidence>
<dbReference type="RefSeq" id="WP_154407401.1">
    <property type="nucleotide sequence ID" value="NZ_VUNR01000018.1"/>
</dbReference>
<feature type="active site" description="Proton donor" evidence="6">
    <location>
        <position position="550"/>
    </location>
</feature>
<comment type="similarity">
    <text evidence="5">Belongs to the glycosyl hydrolase.</text>
</comment>
<dbReference type="InterPro" id="IPR031705">
    <property type="entry name" value="Glyco_hydro_36_C"/>
</dbReference>
<dbReference type="PIRSF" id="PIRSF005536">
    <property type="entry name" value="Agal"/>
    <property type="match status" value="1"/>
</dbReference>
<dbReference type="InterPro" id="IPR017853">
    <property type="entry name" value="GH"/>
</dbReference>
<dbReference type="Pfam" id="PF16875">
    <property type="entry name" value="Glyco_hydro_36N"/>
    <property type="match status" value="1"/>
</dbReference>
<evidence type="ECO:0000256" key="2">
    <source>
        <dbReference type="ARBA" id="ARBA00012755"/>
    </source>
</evidence>
<dbReference type="GeneID" id="96779172"/>
<evidence type="ECO:0000259" key="9">
    <source>
        <dbReference type="Pfam" id="PF16875"/>
    </source>
</evidence>
<sequence length="746" mass="85142">MTIQFDNLHKQFHLCNDSVSYIFKVLRNGHLGQLYFGRRLPLDRDYGYLQDLVHYRPMSAQAYEGEYTFSLEQIKQEYPSYGTTDFREGAVEVAQQDGSRLSDFCYVSHEIVAGKPALSGLPATYAEQPEEAETLLITLQDARTGMELVLSYTIFAEEAAIARSAWFRNNGSQVVRLNRAMSLSLDMPDADFDMVQFSGWWSRERHKLVSHLRPGIQSIGSLRGQSSHTHNPFLILKRPNADENQGEAIGFSLVYSGNFLAQVEVDTFNTARIMLGLHPQGFSWQLKPGEAFQTPEAVLVYSCQGMNGMSQTFHSLYRSRLARGAWRDRVCPILINNWEATYFDFDEDKLVRIASKAKEAGVELFVLDDGWFSTRRDDYHGLGDWWPTEGLLPNGIKGLAERINGMGMRFGLWVELEMVNKDTELYRQHPDWIIHVEGRKSSHGRNQYVLDFSRPEVVDYIHDAIYKVLKDANIDYIKWDMNRSITECGSAGWPAEQQGEIFHRYILGVYDLYERLTSEFPHILFESCASGGGRFDPGMFYYAPQAWTSDDTDGGERIYIQYGTSYGYPLSFMGSHVSITPNHQVFRETSLKLRGDVAYFGTFGYELDLGRLPEEEFQQVKEQIKFMKQYRELIQFGTFYRLLDPFAGNEAAWMVVSPDRKQALVGYYRLMAKTCTPFTLTRLQGLLPEAEYEVLVEGRQAMGSFAGSELMAAGLVTTDESCGEQKTAEKVACGDFYSRLFVLQAK</sequence>
<feature type="binding site" evidence="7">
    <location>
        <position position="445"/>
    </location>
    <ligand>
        <name>substrate</name>
    </ligand>
</feature>
<evidence type="ECO:0000256" key="1">
    <source>
        <dbReference type="ARBA" id="ARBA00001255"/>
    </source>
</evidence>
<keyword evidence="3 5" id="KW-0378">Hydrolase</keyword>
<dbReference type="CDD" id="cd14791">
    <property type="entry name" value="GH36"/>
    <property type="match status" value="1"/>
</dbReference>
<dbReference type="InterPro" id="IPR038417">
    <property type="entry name" value="Alpga-gal_N_sf"/>
</dbReference>
<evidence type="ECO:0000256" key="4">
    <source>
        <dbReference type="ARBA" id="ARBA00023295"/>
    </source>
</evidence>
<feature type="domain" description="Glycosyl hydrolase family 36 N-terminal" evidence="9">
    <location>
        <begin position="29"/>
        <end position="287"/>
    </location>
</feature>
<feature type="binding site" evidence="7">
    <location>
        <position position="550"/>
    </location>
    <ligand>
        <name>substrate</name>
    </ligand>
</feature>
<evidence type="ECO:0000256" key="7">
    <source>
        <dbReference type="PIRSR" id="PIRSR005536-2"/>
    </source>
</evidence>
<feature type="binding site" evidence="7">
    <location>
        <position position="528"/>
    </location>
    <ligand>
        <name>substrate</name>
    </ligand>
</feature>